<dbReference type="EMBL" id="SMMG02000004">
    <property type="protein sequence ID" value="KAA3478488.1"/>
    <property type="molecule type" value="Genomic_DNA"/>
</dbReference>
<dbReference type="Gene3D" id="1.10.10.10">
    <property type="entry name" value="Winged helix-like DNA-binding domain superfamily/Winged helix DNA-binding domain"/>
    <property type="match status" value="1"/>
</dbReference>
<organism evidence="3 4">
    <name type="scientific">Gossypium australe</name>
    <dbReference type="NCBI Taxonomy" id="47621"/>
    <lineage>
        <taxon>Eukaryota</taxon>
        <taxon>Viridiplantae</taxon>
        <taxon>Streptophyta</taxon>
        <taxon>Embryophyta</taxon>
        <taxon>Tracheophyta</taxon>
        <taxon>Spermatophyta</taxon>
        <taxon>Magnoliopsida</taxon>
        <taxon>eudicotyledons</taxon>
        <taxon>Gunneridae</taxon>
        <taxon>Pentapetalae</taxon>
        <taxon>rosids</taxon>
        <taxon>malvids</taxon>
        <taxon>Malvales</taxon>
        <taxon>Malvaceae</taxon>
        <taxon>Malvoideae</taxon>
        <taxon>Gossypium</taxon>
    </lineage>
</organism>
<keyword evidence="4" id="KW-1185">Reference proteome</keyword>
<proteinExistence type="predicted"/>
<dbReference type="GO" id="GO:0006511">
    <property type="term" value="P:ubiquitin-dependent protein catabolic process"/>
    <property type="evidence" value="ECO:0007669"/>
    <property type="project" value="InterPro"/>
</dbReference>
<dbReference type="SUPFAM" id="SSF46785">
    <property type="entry name" value="Winged helix' DNA-binding domain"/>
    <property type="match status" value="1"/>
</dbReference>
<dbReference type="PROSITE" id="PS01256">
    <property type="entry name" value="CULLIN_1"/>
    <property type="match status" value="1"/>
</dbReference>
<evidence type="ECO:0000256" key="1">
    <source>
        <dbReference type="SAM" id="MobiDB-lite"/>
    </source>
</evidence>
<gene>
    <name evidence="3" type="ORF">EPI10_012284</name>
</gene>
<dbReference type="Proteomes" id="UP000325315">
    <property type="component" value="Unassembled WGS sequence"/>
</dbReference>
<evidence type="ECO:0000313" key="3">
    <source>
        <dbReference type="EMBL" id="KAA3478488.1"/>
    </source>
</evidence>
<accession>A0A5B6WBJ2</accession>
<name>A0A5B6WBJ2_9ROSI</name>
<reference evidence="4" key="1">
    <citation type="journal article" date="2019" name="Plant Biotechnol. J.">
        <title>Genome sequencing of the Australian wild diploid species Gossypium australe highlights disease resistance and delayed gland morphogenesis.</title>
        <authorList>
            <person name="Cai Y."/>
            <person name="Cai X."/>
            <person name="Wang Q."/>
            <person name="Wang P."/>
            <person name="Zhang Y."/>
            <person name="Cai C."/>
            <person name="Xu Y."/>
            <person name="Wang K."/>
            <person name="Zhou Z."/>
            <person name="Wang C."/>
            <person name="Geng S."/>
            <person name="Li B."/>
            <person name="Dong Q."/>
            <person name="Hou Y."/>
            <person name="Wang H."/>
            <person name="Ai P."/>
            <person name="Liu Z."/>
            <person name="Yi F."/>
            <person name="Sun M."/>
            <person name="An G."/>
            <person name="Cheng J."/>
            <person name="Zhang Y."/>
            <person name="Shi Q."/>
            <person name="Xie Y."/>
            <person name="Shi X."/>
            <person name="Chang Y."/>
            <person name="Huang F."/>
            <person name="Chen Y."/>
            <person name="Hong S."/>
            <person name="Mi L."/>
            <person name="Sun Q."/>
            <person name="Zhang L."/>
            <person name="Zhou B."/>
            <person name="Peng R."/>
            <person name="Zhang X."/>
            <person name="Liu F."/>
        </authorList>
    </citation>
    <scope>NUCLEOTIDE SEQUENCE [LARGE SCALE GENOMIC DNA]</scope>
    <source>
        <strain evidence="4">cv. PA1801</strain>
    </source>
</reference>
<dbReference type="GO" id="GO:0031461">
    <property type="term" value="C:cullin-RING ubiquitin ligase complex"/>
    <property type="evidence" value="ECO:0007669"/>
    <property type="project" value="InterPro"/>
</dbReference>
<dbReference type="InterPro" id="IPR019559">
    <property type="entry name" value="Cullin_neddylation_domain"/>
</dbReference>
<sequence length="150" mass="17368">MFESESIGLRNQTNFSFRNTGKCNPDERDSGGKHEHYRKSISRPSISGRCCYCSDNEDKESVEPHPFDNRTLPTGKCILIIIAIDDQMSNTFSFSSLSCILTYIENSFRVVEQLKFPIKPADLKKRIESLIDREYLERDKNNPQIYNYLA</sequence>
<dbReference type="OrthoDB" id="27073at2759"/>
<feature type="region of interest" description="Disordered" evidence="1">
    <location>
        <begin position="15"/>
        <end position="41"/>
    </location>
</feature>
<dbReference type="InterPro" id="IPR036388">
    <property type="entry name" value="WH-like_DNA-bd_sf"/>
</dbReference>
<protein>
    <submittedName>
        <fullName evidence="3">Cullin-4-like isoform X2</fullName>
    </submittedName>
</protein>
<dbReference type="Pfam" id="PF10557">
    <property type="entry name" value="Cullin_Nedd8"/>
    <property type="match status" value="1"/>
</dbReference>
<evidence type="ECO:0000313" key="4">
    <source>
        <dbReference type="Proteomes" id="UP000325315"/>
    </source>
</evidence>
<comment type="caution">
    <text evidence="3">The sequence shown here is derived from an EMBL/GenBank/DDBJ whole genome shotgun (WGS) entry which is preliminary data.</text>
</comment>
<evidence type="ECO:0000259" key="2">
    <source>
        <dbReference type="SMART" id="SM00884"/>
    </source>
</evidence>
<dbReference type="InterPro" id="IPR036390">
    <property type="entry name" value="WH_DNA-bd_sf"/>
</dbReference>
<dbReference type="GO" id="GO:0031625">
    <property type="term" value="F:ubiquitin protein ligase binding"/>
    <property type="evidence" value="ECO:0007669"/>
    <property type="project" value="InterPro"/>
</dbReference>
<dbReference type="InterPro" id="IPR016157">
    <property type="entry name" value="Cullin_CS"/>
</dbReference>
<feature type="domain" description="Cullin neddylation" evidence="2">
    <location>
        <begin position="89"/>
        <end position="144"/>
    </location>
</feature>
<dbReference type="AlphaFoldDB" id="A0A5B6WBJ2"/>
<dbReference type="SMART" id="SM00884">
    <property type="entry name" value="Cullin_Nedd8"/>
    <property type="match status" value="1"/>
</dbReference>
<feature type="compositionally biased region" description="Basic and acidic residues" evidence="1">
    <location>
        <begin position="24"/>
        <end position="34"/>
    </location>
</feature>